<gene>
    <name evidence="2" type="ORF">ENM11_06460</name>
</gene>
<reference evidence="2" key="1">
    <citation type="journal article" date="2020" name="mSystems">
        <title>Genome- and Community-Level Interaction Insights into Carbon Utilization and Element Cycling Functions of Hydrothermarchaeota in Hydrothermal Sediment.</title>
        <authorList>
            <person name="Zhou Z."/>
            <person name="Liu Y."/>
            <person name="Xu W."/>
            <person name="Pan J."/>
            <person name="Luo Z.H."/>
            <person name="Li M."/>
        </authorList>
    </citation>
    <scope>NUCLEOTIDE SEQUENCE [LARGE SCALE GENOMIC DNA]</scope>
    <source>
        <strain evidence="2">SpSt-1056</strain>
    </source>
</reference>
<proteinExistence type="predicted"/>
<keyword evidence="1" id="KW-0175">Coiled coil</keyword>
<dbReference type="EMBL" id="DRWN01000055">
    <property type="protein sequence ID" value="HHK68775.1"/>
    <property type="molecule type" value="Genomic_DNA"/>
</dbReference>
<evidence type="ECO:0000256" key="1">
    <source>
        <dbReference type="SAM" id="Coils"/>
    </source>
</evidence>
<dbReference type="Gene3D" id="1.20.920.20">
    <property type="match status" value="1"/>
</dbReference>
<dbReference type="AlphaFoldDB" id="A0A7C5QNU1"/>
<comment type="caution">
    <text evidence="2">The sequence shown here is derived from an EMBL/GenBank/DDBJ whole genome shotgun (WGS) entry which is preliminary data.</text>
</comment>
<evidence type="ECO:0000313" key="2">
    <source>
        <dbReference type="EMBL" id="HHK68775.1"/>
    </source>
</evidence>
<organism evidence="2">
    <name type="scientific">Caldiarchaeum subterraneum</name>
    <dbReference type="NCBI Taxonomy" id="311458"/>
    <lineage>
        <taxon>Archaea</taxon>
        <taxon>Nitrososphaerota</taxon>
        <taxon>Candidatus Caldarchaeales</taxon>
        <taxon>Candidatus Caldarchaeaceae</taxon>
        <taxon>Candidatus Caldarchaeum</taxon>
    </lineage>
</organism>
<feature type="coiled-coil region" evidence="1">
    <location>
        <begin position="39"/>
        <end position="129"/>
    </location>
</feature>
<name>A0A7C5QNU1_CALS0</name>
<sequence length="246" mass="27865">MKIVLATAVAVALFVGVVAGAAYYTYVLGESEARYQRIVDGLRAENLRLQNLLTEATNQVNRLQADVRSLQTAVENAEQNARRLRENAESLERRLDQLSSQLSSATQDINNLRSKITRVNEILTLLENDRVLVSWIRTDPPGEREPARRYWNETRALALKSDPNLALTVDKILAGLDLYFDWVDKFPPLRGTSRQEIVAWCPLYIDWLLNAPPGVEEYTNAINQFRQEVFLVVIGHIDSLSKALES</sequence>
<protein>
    <submittedName>
        <fullName evidence="2">Uncharacterized protein</fullName>
    </submittedName>
</protein>
<accession>A0A7C5QNU1</accession>